<dbReference type="Gene3D" id="3.40.50.300">
    <property type="entry name" value="P-loop containing nucleotide triphosphate hydrolases"/>
    <property type="match status" value="1"/>
</dbReference>
<dbReference type="AlphaFoldDB" id="A0A1V4SX70"/>
<keyword evidence="2" id="KW-0813">Transport</keyword>
<keyword evidence="3" id="KW-0547">Nucleotide-binding</keyword>
<dbReference type="GO" id="GO:0016887">
    <property type="term" value="F:ATP hydrolysis activity"/>
    <property type="evidence" value="ECO:0007669"/>
    <property type="project" value="InterPro"/>
</dbReference>
<dbReference type="GO" id="GO:0005524">
    <property type="term" value="F:ATP binding"/>
    <property type="evidence" value="ECO:0007669"/>
    <property type="project" value="UniProtKB-KW"/>
</dbReference>
<accession>A0A1V4SX70</accession>
<dbReference type="OrthoDB" id="9802264at2"/>
<dbReference type="EMBL" id="LTAY01000026">
    <property type="protein sequence ID" value="OPX49111.1"/>
    <property type="molecule type" value="Genomic_DNA"/>
</dbReference>
<keyword evidence="6" id="KW-0378">Hydrolase</keyword>
<dbReference type="SMART" id="SM00382">
    <property type="entry name" value="AAA"/>
    <property type="match status" value="1"/>
</dbReference>
<sequence length="227" mass="25594">MEVLNLKNINRVYGDKVKTQVLFDANLKVEEGEFVSIIGQSGSGKSTLLNIMGTLDTPTSGEVYINGKRTDKMSKNELARIRNEDIGFIFQFHYLLPEFTVLENVLMPYRLSGKKVTKEVLERAEKLLEIVNLSKVKNNKATDLSGGQQQRGAIARALINNPKIVLGDEPTGNLDSNTTEEVYNLLREINKEFKTTFVIITHDNRIAEKADRVIKIQDGKIIEDIKK</sequence>
<dbReference type="InterPro" id="IPR027417">
    <property type="entry name" value="P-loop_NTPase"/>
</dbReference>
<evidence type="ECO:0000313" key="6">
    <source>
        <dbReference type="EMBL" id="OPX49111.1"/>
    </source>
</evidence>
<evidence type="ECO:0000256" key="2">
    <source>
        <dbReference type="ARBA" id="ARBA00022448"/>
    </source>
</evidence>
<comment type="similarity">
    <text evidence="1">Belongs to the ABC transporter superfamily.</text>
</comment>
<dbReference type="InterPro" id="IPR003593">
    <property type="entry name" value="AAA+_ATPase"/>
</dbReference>
<dbReference type="CDD" id="cd03255">
    <property type="entry name" value="ABC_MJ0796_LolCDE_FtsE"/>
    <property type="match status" value="1"/>
</dbReference>
<gene>
    <name evidence="6" type="primary">lolD_2</name>
    <name evidence="6" type="ORF">CLTHE_08650</name>
</gene>
<proteinExistence type="inferred from homology"/>
<dbReference type="Proteomes" id="UP000191448">
    <property type="component" value="Unassembled WGS sequence"/>
</dbReference>
<dbReference type="FunFam" id="3.40.50.300:FF:000032">
    <property type="entry name" value="Export ABC transporter ATP-binding protein"/>
    <property type="match status" value="1"/>
</dbReference>
<reference evidence="6 7" key="1">
    <citation type="submission" date="2016-02" db="EMBL/GenBank/DDBJ databases">
        <title>Genome sequence of Clostridium thermobutyricum DSM 4928.</title>
        <authorList>
            <person name="Poehlein A."/>
            <person name="Daniel R."/>
        </authorList>
    </citation>
    <scope>NUCLEOTIDE SEQUENCE [LARGE SCALE GENOMIC DNA]</scope>
    <source>
        <strain evidence="6 7">DSM 4928</strain>
    </source>
</reference>
<dbReference type="GO" id="GO:0098796">
    <property type="term" value="C:membrane protein complex"/>
    <property type="evidence" value="ECO:0007669"/>
    <property type="project" value="UniProtKB-ARBA"/>
</dbReference>
<dbReference type="RefSeq" id="WP_080022160.1">
    <property type="nucleotide sequence ID" value="NZ_LTAY01000026.1"/>
</dbReference>
<dbReference type="EC" id="3.6.3.-" evidence="6"/>
<dbReference type="InterPro" id="IPR003439">
    <property type="entry name" value="ABC_transporter-like_ATP-bd"/>
</dbReference>
<protein>
    <submittedName>
        <fullName evidence="6">Lipoprotein-releasing system ATP-binding protein LolD</fullName>
        <ecNumber evidence="6">3.6.3.-</ecNumber>
    </submittedName>
</protein>
<organism evidence="6 7">
    <name type="scientific">Clostridium thermobutyricum DSM 4928</name>
    <dbReference type="NCBI Taxonomy" id="1121339"/>
    <lineage>
        <taxon>Bacteria</taxon>
        <taxon>Bacillati</taxon>
        <taxon>Bacillota</taxon>
        <taxon>Clostridia</taxon>
        <taxon>Eubacteriales</taxon>
        <taxon>Clostridiaceae</taxon>
        <taxon>Clostridium</taxon>
    </lineage>
</organism>
<evidence type="ECO:0000256" key="4">
    <source>
        <dbReference type="ARBA" id="ARBA00022840"/>
    </source>
</evidence>
<dbReference type="GO" id="GO:0022857">
    <property type="term" value="F:transmembrane transporter activity"/>
    <property type="evidence" value="ECO:0007669"/>
    <property type="project" value="UniProtKB-ARBA"/>
</dbReference>
<dbReference type="SUPFAM" id="SSF52540">
    <property type="entry name" value="P-loop containing nucleoside triphosphate hydrolases"/>
    <property type="match status" value="1"/>
</dbReference>
<dbReference type="Pfam" id="PF00005">
    <property type="entry name" value="ABC_tran"/>
    <property type="match status" value="1"/>
</dbReference>
<evidence type="ECO:0000256" key="3">
    <source>
        <dbReference type="ARBA" id="ARBA00022741"/>
    </source>
</evidence>
<feature type="domain" description="ABC transporter" evidence="5">
    <location>
        <begin position="4"/>
        <end position="225"/>
    </location>
</feature>
<dbReference type="InterPro" id="IPR017911">
    <property type="entry name" value="MacB-like_ATP-bd"/>
</dbReference>
<dbReference type="PROSITE" id="PS50893">
    <property type="entry name" value="ABC_TRANSPORTER_2"/>
    <property type="match status" value="1"/>
</dbReference>
<keyword evidence="6" id="KW-0449">Lipoprotein</keyword>
<dbReference type="PANTHER" id="PTHR42798">
    <property type="entry name" value="LIPOPROTEIN-RELEASING SYSTEM ATP-BINDING PROTEIN LOLD"/>
    <property type="match status" value="1"/>
</dbReference>
<comment type="caution">
    <text evidence="6">The sequence shown here is derived from an EMBL/GenBank/DDBJ whole genome shotgun (WGS) entry which is preliminary data.</text>
</comment>
<keyword evidence="4 6" id="KW-0067">ATP-binding</keyword>
<evidence type="ECO:0000313" key="7">
    <source>
        <dbReference type="Proteomes" id="UP000191448"/>
    </source>
</evidence>
<name>A0A1V4SX70_9CLOT</name>
<evidence type="ECO:0000259" key="5">
    <source>
        <dbReference type="PROSITE" id="PS50893"/>
    </source>
</evidence>
<dbReference type="PANTHER" id="PTHR42798:SF2">
    <property type="entry name" value="ABC TRANSPORTER ATP-BINDING PROTEIN MG467-RELATED"/>
    <property type="match status" value="1"/>
</dbReference>
<evidence type="ECO:0000256" key="1">
    <source>
        <dbReference type="ARBA" id="ARBA00005417"/>
    </source>
</evidence>